<dbReference type="OrthoDB" id="9802729at2"/>
<dbReference type="InterPro" id="IPR011322">
    <property type="entry name" value="N-reg_PII-like_a/b"/>
</dbReference>
<dbReference type="GO" id="GO:0006808">
    <property type="term" value="P:regulation of nitrogen utilization"/>
    <property type="evidence" value="ECO:0007669"/>
    <property type="project" value="InterPro"/>
</dbReference>
<accession>A0A3N0HXV4</accession>
<dbReference type="InterPro" id="IPR015867">
    <property type="entry name" value="N-reg_PII/ATP_PRibTrfase_C"/>
</dbReference>
<evidence type="ECO:0000313" key="3">
    <source>
        <dbReference type="Proteomes" id="UP000276568"/>
    </source>
</evidence>
<sequence>MNFSKIEVVTSRSDLSALKEGLSKQKVSGMTVYQVIGCGVEKGTREYEPEIHEKMELLPKQMIMVIVEVDKVDDVIELIKKELYTGHIGDGKIFVSPVSRVIRVRTGEEGTDALR</sequence>
<gene>
    <name evidence="2" type="ORF">EDX97_08145</name>
</gene>
<dbReference type="Pfam" id="PF00543">
    <property type="entry name" value="P-II"/>
    <property type="match status" value="1"/>
</dbReference>
<dbReference type="RefSeq" id="WP_128520677.1">
    <property type="nucleotide sequence ID" value="NZ_RJQC01000003.1"/>
</dbReference>
<keyword evidence="3" id="KW-1185">Reference proteome</keyword>
<dbReference type="GO" id="GO:0005829">
    <property type="term" value="C:cytosol"/>
    <property type="evidence" value="ECO:0007669"/>
    <property type="project" value="TreeGrafter"/>
</dbReference>
<evidence type="ECO:0000256" key="1">
    <source>
        <dbReference type="RuleBase" id="RU003936"/>
    </source>
</evidence>
<dbReference type="PANTHER" id="PTHR30115:SF11">
    <property type="entry name" value="NITROGEN REGULATORY PROTEIN P-II HOMOLOG"/>
    <property type="match status" value="1"/>
</dbReference>
<comment type="similarity">
    <text evidence="1">Belongs to the P(II) protein family.</text>
</comment>
<dbReference type="PANTHER" id="PTHR30115">
    <property type="entry name" value="NITROGEN REGULATORY PROTEIN P-II"/>
    <property type="match status" value="1"/>
</dbReference>
<dbReference type="EMBL" id="RJQC01000003">
    <property type="protein sequence ID" value="RNM29603.1"/>
    <property type="molecule type" value="Genomic_DNA"/>
</dbReference>
<dbReference type="SMART" id="SM00938">
    <property type="entry name" value="P-II"/>
    <property type="match status" value="1"/>
</dbReference>
<proteinExistence type="inferred from homology"/>
<dbReference type="GO" id="GO:0030234">
    <property type="term" value="F:enzyme regulator activity"/>
    <property type="evidence" value="ECO:0007669"/>
    <property type="project" value="InterPro"/>
</dbReference>
<name>A0A3N0HXV4_9FIRM</name>
<dbReference type="PROSITE" id="PS51343">
    <property type="entry name" value="PII_GLNB_DOM"/>
    <property type="match status" value="1"/>
</dbReference>
<protein>
    <submittedName>
        <fullName evidence="2">P-II family nitrogen regulator</fullName>
    </submittedName>
</protein>
<dbReference type="InterPro" id="IPR002187">
    <property type="entry name" value="N-reg_PII"/>
</dbReference>
<dbReference type="Proteomes" id="UP000276568">
    <property type="component" value="Unassembled WGS sequence"/>
</dbReference>
<dbReference type="PRINTS" id="PR00340">
    <property type="entry name" value="PIIGLNB"/>
</dbReference>
<dbReference type="AlphaFoldDB" id="A0A3N0HXV4"/>
<dbReference type="SUPFAM" id="SSF54913">
    <property type="entry name" value="GlnB-like"/>
    <property type="match status" value="1"/>
</dbReference>
<dbReference type="Gene3D" id="3.30.70.120">
    <property type="match status" value="1"/>
</dbReference>
<evidence type="ECO:0000313" key="2">
    <source>
        <dbReference type="EMBL" id="RNM29603.1"/>
    </source>
</evidence>
<dbReference type="GO" id="GO:0005524">
    <property type="term" value="F:ATP binding"/>
    <property type="evidence" value="ECO:0007669"/>
    <property type="project" value="TreeGrafter"/>
</dbReference>
<reference evidence="2 3" key="1">
    <citation type="submission" date="2018-11" db="EMBL/GenBank/DDBJ databases">
        <title>Clostridium sp. nov., a member of the family Erysipelotrichaceae isolated from pig faeces.</title>
        <authorList>
            <person name="Chang Y.-H."/>
        </authorList>
    </citation>
    <scope>NUCLEOTIDE SEQUENCE [LARGE SCALE GENOMIC DNA]</scope>
    <source>
        <strain evidence="2 3">YH-panp20</strain>
    </source>
</reference>
<dbReference type="PROSITE" id="PS00638">
    <property type="entry name" value="PII_GLNB_CTER"/>
    <property type="match status" value="1"/>
</dbReference>
<organism evidence="2 3">
    <name type="scientific">Absicoccus porci</name>
    <dbReference type="NCBI Taxonomy" id="2486576"/>
    <lineage>
        <taxon>Bacteria</taxon>
        <taxon>Bacillati</taxon>
        <taxon>Bacillota</taxon>
        <taxon>Erysipelotrichia</taxon>
        <taxon>Erysipelotrichales</taxon>
        <taxon>Erysipelotrichaceae</taxon>
        <taxon>Absicoccus</taxon>
    </lineage>
</organism>
<comment type="caution">
    <text evidence="2">The sequence shown here is derived from an EMBL/GenBank/DDBJ whole genome shotgun (WGS) entry which is preliminary data.</text>
</comment>
<dbReference type="InterPro" id="IPR017918">
    <property type="entry name" value="N-reg_PII_CS"/>
</dbReference>